<dbReference type="SMART" id="SM00855">
    <property type="entry name" value="PGAM"/>
    <property type="match status" value="1"/>
</dbReference>
<dbReference type="EMBL" id="PUFO01000107">
    <property type="protein sequence ID" value="TDG71154.1"/>
    <property type="molecule type" value="Genomic_DNA"/>
</dbReference>
<dbReference type="GO" id="GO:0016791">
    <property type="term" value="F:phosphatase activity"/>
    <property type="evidence" value="ECO:0007669"/>
    <property type="project" value="TreeGrafter"/>
</dbReference>
<evidence type="ECO:0000313" key="4">
    <source>
        <dbReference type="Proteomes" id="UP000294854"/>
    </source>
</evidence>
<protein>
    <recommendedName>
        <fullName evidence="5">Phosphoglycerate mutase</fullName>
    </recommendedName>
</protein>
<organism evidence="3 4">
    <name type="scientific">Secundilactobacillus malefermentans</name>
    <dbReference type="NCBI Taxonomy" id="176292"/>
    <lineage>
        <taxon>Bacteria</taxon>
        <taxon>Bacillati</taxon>
        <taxon>Bacillota</taxon>
        <taxon>Bacilli</taxon>
        <taxon>Lactobacillales</taxon>
        <taxon>Lactobacillaceae</taxon>
        <taxon>Secundilactobacillus</taxon>
    </lineage>
</organism>
<dbReference type="Pfam" id="PF00300">
    <property type="entry name" value="His_Phos_1"/>
    <property type="match status" value="1"/>
</dbReference>
<evidence type="ECO:0000256" key="2">
    <source>
        <dbReference type="PIRSR" id="PIRSR613078-2"/>
    </source>
</evidence>
<feature type="binding site" evidence="2">
    <location>
        <begin position="8"/>
        <end position="15"/>
    </location>
    <ligand>
        <name>substrate</name>
    </ligand>
</feature>
<dbReference type="STRING" id="1122149.FD44_GL000484"/>
<dbReference type="CDD" id="cd07067">
    <property type="entry name" value="HP_PGM_like"/>
    <property type="match status" value="1"/>
</dbReference>
<evidence type="ECO:0000313" key="3">
    <source>
        <dbReference type="EMBL" id="TDG71154.1"/>
    </source>
</evidence>
<reference evidence="3 4" key="1">
    <citation type="journal article" date="2019" name="Appl. Microbiol. Biotechnol.">
        <title>Uncovering carbohydrate metabolism through a genotype-phenotype association study of 56 lactic acid bacteria genomes.</title>
        <authorList>
            <person name="Buron-Moles G."/>
            <person name="Chailyan A."/>
            <person name="Dolejs I."/>
            <person name="Forster J."/>
            <person name="Miks M.H."/>
        </authorList>
    </citation>
    <scope>NUCLEOTIDE SEQUENCE [LARGE SCALE GENOMIC DNA]</scope>
    <source>
        <strain evidence="3 4">ATCC 49373</strain>
    </source>
</reference>
<gene>
    <name evidence="3" type="ORF">C5L31_001841</name>
</gene>
<evidence type="ECO:0008006" key="5">
    <source>
        <dbReference type="Google" id="ProtNLM"/>
    </source>
</evidence>
<sequence>MKRIFIIRHGKTQWNLEKRLQGAGANSKLLLDDANLANYGRLATYLDTYQFAAAYASPIERATETARLVIEQFKNNSDLKIQQLDDLKEVSFGKWEGRSKAELMDENLELFKKLSKRQNDPELAAIGVENFTEARQRFANTIQSISAKLGPDENAVVFAHGGISQLGIKELTHNEHLLGLKNLSTSIIAENHSDFFIDVYNQTAYLQDIDLNEGNVSIL</sequence>
<accession>A0A4R5NDF5</accession>
<name>A0A4R5NDF5_9LACO</name>
<dbReference type="InterPro" id="IPR013078">
    <property type="entry name" value="His_Pase_superF_clade-1"/>
</dbReference>
<dbReference type="RefSeq" id="WP_010619513.1">
    <property type="nucleotide sequence ID" value="NZ_PUFO01000107.1"/>
</dbReference>
<dbReference type="PANTHER" id="PTHR48100">
    <property type="entry name" value="BROAD-SPECIFICITY PHOSPHATASE YOR283W-RELATED"/>
    <property type="match status" value="1"/>
</dbReference>
<dbReference type="Gene3D" id="3.40.50.1240">
    <property type="entry name" value="Phosphoglycerate mutase-like"/>
    <property type="match status" value="1"/>
</dbReference>
<feature type="active site" description="Proton donor/acceptor" evidence="1">
    <location>
        <position position="89"/>
    </location>
</feature>
<feature type="binding site" evidence="2">
    <location>
        <position position="61"/>
    </location>
    <ligand>
        <name>substrate</name>
    </ligand>
</feature>
<proteinExistence type="predicted"/>
<feature type="binding site" evidence="2">
    <location>
        <position position="100"/>
    </location>
    <ligand>
        <name>substrate</name>
    </ligand>
</feature>
<dbReference type="Proteomes" id="UP000294854">
    <property type="component" value="Unassembled WGS sequence"/>
</dbReference>
<evidence type="ECO:0000256" key="1">
    <source>
        <dbReference type="PIRSR" id="PIRSR613078-1"/>
    </source>
</evidence>
<keyword evidence="4" id="KW-1185">Reference proteome</keyword>
<dbReference type="InterPro" id="IPR029033">
    <property type="entry name" value="His_PPase_superfam"/>
</dbReference>
<dbReference type="AlphaFoldDB" id="A0A4R5NDF5"/>
<feature type="active site" description="Tele-phosphohistidine intermediate" evidence="1">
    <location>
        <position position="9"/>
    </location>
</feature>
<dbReference type="SUPFAM" id="SSF53254">
    <property type="entry name" value="Phosphoglycerate mutase-like"/>
    <property type="match status" value="1"/>
</dbReference>
<dbReference type="InterPro" id="IPR050275">
    <property type="entry name" value="PGM_Phosphatase"/>
</dbReference>
<comment type="caution">
    <text evidence="3">The sequence shown here is derived from an EMBL/GenBank/DDBJ whole genome shotgun (WGS) entry which is preliminary data.</text>
</comment>